<dbReference type="Pfam" id="PF05985">
    <property type="entry name" value="EutC"/>
    <property type="match status" value="1"/>
</dbReference>
<dbReference type="Pfam" id="PF06751">
    <property type="entry name" value="EutB"/>
    <property type="match status" value="1"/>
</dbReference>
<organism evidence="1 2">
    <name type="scientific">Polyangium mundeleinium</name>
    <dbReference type="NCBI Taxonomy" id="2995306"/>
    <lineage>
        <taxon>Bacteria</taxon>
        <taxon>Pseudomonadati</taxon>
        <taxon>Myxococcota</taxon>
        <taxon>Polyangia</taxon>
        <taxon>Polyangiales</taxon>
        <taxon>Polyangiaceae</taxon>
        <taxon>Polyangium</taxon>
    </lineage>
</organism>
<reference evidence="1 2" key="1">
    <citation type="submission" date="2022-11" db="EMBL/GenBank/DDBJ databases">
        <title>Minimal conservation of predation-associated metabolite biosynthetic gene clusters underscores biosynthetic potential of Myxococcota including descriptions for ten novel species: Archangium lansinium sp. nov., Myxococcus landrumus sp. nov., Nannocystis bai.</title>
        <authorList>
            <person name="Ahearne A."/>
            <person name="Stevens C."/>
            <person name="Dowd S."/>
        </authorList>
    </citation>
    <scope>NUCLEOTIDE SEQUENCE [LARGE SCALE GENOMIC DNA]</scope>
    <source>
        <strain evidence="1 2">RJM3</strain>
    </source>
</reference>
<dbReference type="Gene3D" id="3.20.20.70">
    <property type="entry name" value="Aldolase class I"/>
    <property type="match status" value="1"/>
</dbReference>
<dbReference type="NCBIfam" id="NF011649">
    <property type="entry name" value="PRK15067.1"/>
    <property type="match status" value="1"/>
</dbReference>
<keyword evidence="2" id="KW-1185">Reference proteome</keyword>
<dbReference type="InterPro" id="IPR009246">
    <property type="entry name" value="EutC"/>
</dbReference>
<comment type="caution">
    <text evidence="1">The sequence shown here is derived from an EMBL/GenBank/DDBJ whole genome shotgun (WGS) entry which is preliminary data.</text>
</comment>
<dbReference type="Gene3D" id="1.10.220.70">
    <property type="entry name" value="lyase"/>
    <property type="match status" value="1"/>
</dbReference>
<dbReference type="InterPro" id="IPR044939">
    <property type="entry name" value="EutB_dom_2_sf"/>
</dbReference>
<proteinExistence type="predicted"/>
<dbReference type="InterPro" id="IPR010628">
    <property type="entry name" value="EutB"/>
</dbReference>
<dbReference type="PANTHER" id="PTHR39329:SF1">
    <property type="entry name" value="ETHANOLAMINE AMMONIA-LYASE LARGE SUBUNIT"/>
    <property type="match status" value="1"/>
</dbReference>
<evidence type="ECO:0000313" key="2">
    <source>
        <dbReference type="Proteomes" id="UP001221411"/>
    </source>
</evidence>
<evidence type="ECO:0000313" key="1">
    <source>
        <dbReference type="EMBL" id="MDC0746271.1"/>
    </source>
</evidence>
<dbReference type="InterPro" id="IPR042251">
    <property type="entry name" value="EutC_C"/>
</dbReference>
<dbReference type="PANTHER" id="PTHR39329">
    <property type="entry name" value="ETHANOLAMINE AMMONIA-LYASE HEAVY CHAIN"/>
    <property type="match status" value="1"/>
</dbReference>
<dbReference type="InterPro" id="IPR013785">
    <property type="entry name" value="Aldolase_TIM"/>
</dbReference>
<name>A0ABT5EWT4_9BACT</name>
<accession>A0ABT5EWT4</accession>
<dbReference type="Proteomes" id="UP001221411">
    <property type="component" value="Unassembled WGS sequence"/>
</dbReference>
<sequence>MKKLTNELTRPRRPRQIRVAAAALPAAARLALRRRTFMMGLLGGVAATFAAGCGSDPVAPAPPTAPSGVSIPEIGDGEDVIAYVTRVKGKYDHEFYKAVIGAANDFKEGDEALGIAAADDLSRENARKLLSNTKIGDLVDRPMLEDAVYDLVMKATDTAALDGVRAWKMSELKSFLLEKTEDEIKAVMVGLPSDIIGMIVKLMNNAELIKVGQTVFNPLPGSNLGAKGYMGARIQPNSPTDDTTDILWQVMNGFAFAVGDVVLGNNPVSSEVASVHAIEEVLKDVLVTFKLEDTMPHCCLAHIDVQAEVEKQFPGSTALWFQSLGSTVDANATFDVTVEKMLNHAATRSGKYGLYFETGQGADATNGHGAGFDMVVHESRKYGFARALKKRVAEAQKAAGIPEAPWVHLNDVAGFIGPEVFRTKEQLVRCCLEDIAMGKLHGLPIGLDICSTLHMSVDLDDLDWCIDQIMPANPAYLMGLPTKNDPMLSYLTTAFQDHVRIRDKFGYKVDDKMWAFFKELGVIDAMGKPTQYFGNVKYVYAKYVKAKNPADMRTVDEIMNAQETLDALDAVKKRGVFIAEGHGANPWDLNPELDKYIRELVADGKKSILAELAPAFVATIPNVVKVWTGAKDRDDYILHPPTGEQIKDDAVREVEKLRETHAGKYDVQIMISEGLNAFSISDPGHVDKFLPALRAELEAAGYKVAPEHVVCTSGRVRAGYHLGEVLYGKLADAKSRRAIVHIIGERPGSEHRAFSVYMTIPTVASWAEPGKVDHDITSVFAGLADTTYKDNNPGASAKQVVGQLNDLLTKT</sequence>
<dbReference type="Gene3D" id="3.40.50.11240">
    <property type="entry name" value="Ethanolamine ammonia-lyase light chain (EutC)"/>
    <property type="match status" value="1"/>
</dbReference>
<dbReference type="GO" id="GO:0008851">
    <property type="term" value="F:ethanolamine ammonia-lyase activity"/>
    <property type="evidence" value="ECO:0007669"/>
    <property type="project" value="UniProtKB-EC"/>
</dbReference>
<gene>
    <name evidence="1" type="primary">eutB</name>
    <name evidence="1" type="ORF">POL67_33390</name>
</gene>
<protein>
    <submittedName>
        <fullName evidence="1">Ethanolamine ammonia-lyase subunit EutB</fullName>
        <ecNumber evidence="1">4.3.1.7</ecNumber>
    </submittedName>
</protein>
<keyword evidence="1" id="KW-0456">Lyase</keyword>
<dbReference type="EC" id="4.3.1.7" evidence="1"/>
<dbReference type="EMBL" id="JAQNDO010000001">
    <property type="protein sequence ID" value="MDC0746271.1"/>
    <property type="molecule type" value="Genomic_DNA"/>
</dbReference>
<dbReference type="InterPro" id="IPR006311">
    <property type="entry name" value="TAT_signal"/>
</dbReference>
<dbReference type="PROSITE" id="PS51318">
    <property type="entry name" value="TAT"/>
    <property type="match status" value="1"/>
</dbReference>